<feature type="region of interest" description="Disordered" evidence="1">
    <location>
        <begin position="313"/>
        <end position="445"/>
    </location>
</feature>
<organism evidence="2 3">
    <name type="scientific">Terrabacter terrae</name>
    <dbReference type="NCBI Taxonomy" id="318434"/>
    <lineage>
        <taxon>Bacteria</taxon>
        <taxon>Bacillati</taxon>
        <taxon>Actinomycetota</taxon>
        <taxon>Actinomycetes</taxon>
        <taxon>Micrococcales</taxon>
        <taxon>Intrasporangiaceae</taxon>
        <taxon>Terrabacter</taxon>
    </lineage>
</organism>
<dbReference type="PANTHER" id="PTHR32305:SF15">
    <property type="entry name" value="PROTEIN RHSA-RELATED"/>
    <property type="match status" value="1"/>
</dbReference>
<evidence type="ECO:0000313" key="2">
    <source>
        <dbReference type="EMBL" id="GAA2018199.1"/>
    </source>
</evidence>
<feature type="compositionally biased region" description="Basic and acidic residues" evidence="1">
    <location>
        <begin position="338"/>
        <end position="349"/>
    </location>
</feature>
<dbReference type="PANTHER" id="PTHR32305">
    <property type="match status" value="1"/>
</dbReference>
<dbReference type="Gene3D" id="2.180.10.10">
    <property type="entry name" value="RHS repeat-associated core"/>
    <property type="match status" value="2"/>
</dbReference>
<dbReference type="EMBL" id="BAAANB010000001">
    <property type="protein sequence ID" value="GAA2018199.1"/>
    <property type="molecule type" value="Genomic_DNA"/>
</dbReference>
<sequence length="445" mass="47813">MTQASDTGGSRTVTYGYDTVNQHLTSITDTAGGVTTFGWDAAGNLTSIDDPSTTVLNLAYDSARRVTAVEKGPATGTRSVTRFSYPSSTQTQVASPNTDQTQAVSAVPHVTYTLDGTDRVTQAVDELGRTRKTSYTPMADIASATSPAGAVTSAAYGANSGESLTKVTAPTGASASLSYTSGSVNPFAPTGSTDPQGNAAVIGYDGAGNPTSSTNSGTGAVAKVSYRAAGTAGAGTLATSTDPAGKVTSYGIDNATNQITSITPPAGSGPGATALAWDGYGRLQSLTDGRGVTTTYTLQRRRPDRHHRLLRRHAVDQLHLQQLQPGPDPHRRQRHRDLHLQRPRRADRPLRHHRRRLPELGLRPGREPHRGDHHPRHQQLHLRRREPADLDDPARLGHHPVRLQRRRAARRHLVEGQRRPQHVHGAHPHRLRQLGPDLRDLDLPQ</sequence>
<comment type="caution">
    <text evidence="2">The sequence shown here is derived from an EMBL/GenBank/DDBJ whole genome shotgun (WGS) entry which is preliminary data.</text>
</comment>
<gene>
    <name evidence="2" type="ORF">GCM10009740_02430</name>
</gene>
<dbReference type="InterPro" id="IPR050708">
    <property type="entry name" value="T6SS_VgrG/RHS"/>
</dbReference>
<dbReference type="Proteomes" id="UP001501285">
    <property type="component" value="Unassembled WGS sequence"/>
</dbReference>
<evidence type="ECO:0000313" key="3">
    <source>
        <dbReference type="Proteomes" id="UP001501285"/>
    </source>
</evidence>
<feature type="compositionally biased region" description="Basic residues" evidence="1">
    <location>
        <begin position="396"/>
        <end position="411"/>
    </location>
</feature>
<feature type="compositionally biased region" description="Basic residues" evidence="1">
    <location>
        <begin position="419"/>
        <end position="432"/>
    </location>
</feature>
<dbReference type="InterPro" id="IPR031325">
    <property type="entry name" value="RHS_repeat"/>
</dbReference>
<dbReference type="InterPro" id="IPR006530">
    <property type="entry name" value="YD"/>
</dbReference>
<evidence type="ECO:0008006" key="4">
    <source>
        <dbReference type="Google" id="ProtNLM"/>
    </source>
</evidence>
<feature type="compositionally biased region" description="Basic residues" evidence="1">
    <location>
        <begin position="371"/>
        <end position="384"/>
    </location>
</feature>
<evidence type="ECO:0000256" key="1">
    <source>
        <dbReference type="SAM" id="MobiDB-lite"/>
    </source>
</evidence>
<dbReference type="NCBIfam" id="TIGR01643">
    <property type="entry name" value="YD_repeat_2x"/>
    <property type="match status" value="1"/>
</dbReference>
<name>A0ABP5F6N0_9MICO</name>
<dbReference type="Pfam" id="PF05593">
    <property type="entry name" value="RHS_repeat"/>
    <property type="match status" value="1"/>
</dbReference>
<reference evidence="3" key="1">
    <citation type="journal article" date="2019" name="Int. J. Syst. Evol. Microbiol.">
        <title>The Global Catalogue of Microorganisms (GCM) 10K type strain sequencing project: providing services to taxonomists for standard genome sequencing and annotation.</title>
        <authorList>
            <consortium name="The Broad Institute Genomics Platform"/>
            <consortium name="The Broad Institute Genome Sequencing Center for Infectious Disease"/>
            <person name="Wu L."/>
            <person name="Ma J."/>
        </authorList>
    </citation>
    <scope>NUCLEOTIDE SEQUENCE [LARGE SCALE GENOMIC DNA]</scope>
    <source>
        <strain evidence="3">JCM 14283</strain>
    </source>
</reference>
<proteinExistence type="predicted"/>
<feature type="compositionally biased region" description="Basic and acidic residues" evidence="1">
    <location>
        <begin position="385"/>
        <end position="395"/>
    </location>
</feature>
<protein>
    <recommendedName>
        <fullName evidence="4">RHS repeat protein</fullName>
    </recommendedName>
</protein>
<accession>A0ABP5F6N0</accession>
<keyword evidence="3" id="KW-1185">Reference proteome</keyword>